<sequence length="137" mass="14744">MTTTLLLTGLAALTQAHILPPLPILSVRDPLANTSTPAPAGGTPNSTYPGFDSLSHPAYSHSAAWKVYIAFLVLGIFIAVLVPALGFWIWFRARRGKGKKQGGRDVEMSGLQKLKARAMAEGVLRPQGAHVRPERYA</sequence>
<feature type="transmembrane region" description="Helical" evidence="1">
    <location>
        <begin position="67"/>
        <end position="91"/>
    </location>
</feature>
<dbReference type="InParanoid" id="A0A1Y2MDL7"/>
<keyword evidence="1" id="KW-0812">Transmembrane</keyword>
<evidence type="ECO:0000256" key="1">
    <source>
        <dbReference type="SAM" id="Phobius"/>
    </source>
</evidence>
<keyword evidence="4" id="KW-1185">Reference proteome</keyword>
<evidence type="ECO:0000313" key="4">
    <source>
        <dbReference type="Proteomes" id="UP000193240"/>
    </source>
</evidence>
<dbReference type="EMBL" id="KZ107839">
    <property type="protein sequence ID" value="OSS53328.1"/>
    <property type="molecule type" value="Genomic_DNA"/>
</dbReference>
<dbReference type="AlphaFoldDB" id="A0A1Y2MDL7"/>
<dbReference type="Proteomes" id="UP000193240">
    <property type="component" value="Unassembled WGS sequence"/>
</dbReference>
<organism evidence="3 4">
    <name type="scientific">Epicoccum nigrum</name>
    <name type="common">Soil fungus</name>
    <name type="synonym">Epicoccum purpurascens</name>
    <dbReference type="NCBI Taxonomy" id="105696"/>
    <lineage>
        <taxon>Eukaryota</taxon>
        <taxon>Fungi</taxon>
        <taxon>Dikarya</taxon>
        <taxon>Ascomycota</taxon>
        <taxon>Pezizomycotina</taxon>
        <taxon>Dothideomycetes</taxon>
        <taxon>Pleosporomycetidae</taxon>
        <taxon>Pleosporales</taxon>
        <taxon>Pleosporineae</taxon>
        <taxon>Didymellaceae</taxon>
        <taxon>Epicoccum</taxon>
    </lineage>
</organism>
<proteinExistence type="predicted"/>
<keyword evidence="2" id="KW-0732">Signal</keyword>
<protein>
    <submittedName>
        <fullName evidence="3">Uncharacterized protein</fullName>
    </submittedName>
</protein>
<feature type="chain" id="PRO_5012937673" evidence="2">
    <location>
        <begin position="17"/>
        <end position="137"/>
    </location>
</feature>
<reference evidence="3 4" key="1">
    <citation type="journal article" date="2017" name="Genome Announc.">
        <title>Genome sequence of the saprophytic ascomycete Epicoccum nigrum ICMP 19927 strain isolated from New Zealand.</title>
        <authorList>
            <person name="Fokin M."/>
            <person name="Fleetwood D."/>
            <person name="Weir B.S."/>
            <person name="Villas-Boas S.G."/>
        </authorList>
    </citation>
    <scope>NUCLEOTIDE SEQUENCE [LARGE SCALE GENOMIC DNA]</scope>
    <source>
        <strain evidence="3 4">ICMP 19927</strain>
    </source>
</reference>
<feature type="signal peptide" evidence="2">
    <location>
        <begin position="1"/>
        <end position="16"/>
    </location>
</feature>
<evidence type="ECO:0000313" key="3">
    <source>
        <dbReference type="EMBL" id="OSS53328.1"/>
    </source>
</evidence>
<keyword evidence="1" id="KW-1133">Transmembrane helix</keyword>
<gene>
    <name evidence="3" type="ORF">B5807_02650</name>
</gene>
<accession>A0A1Y2MDL7</accession>
<evidence type="ECO:0000256" key="2">
    <source>
        <dbReference type="SAM" id="SignalP"/>
    </source>
</evidence>
<keyword evidence="1" id="KW-0472">Membrane</keyword>
<name>A0A1Y2MDL7_EPING</name>